<dbReference type="InterPro" id="IPR006204">
    <property type="entry name" value="GHMP_kinase_N_dom"/>
</dbReference>
<dbReference type="HAMAP" id="MF_02223">
    <property type="entry name" value="Pantoate_kinase"/>
    <property type="match status" value="1"/>
</dbReference>
<comment type="pathway">
    <text evidence="1">Cofactor biosynthesis; coenzyme A biosynthesis.</text>
</comment>
<dbReference type="EMBL" id="BATA01000014">
    <property type="protein sequence ID" value="GAD52057.1"/>
    <property type="molecule type" value="Genomic_DNA"/>
</dbReference>
<dbReference type="InterPro" id="IPR020568">
    <property type="entry name" value="Ribosomal_Su5_D2-typ_SF"/>
</dbReference>
<dbReference type="PANTHER" id="PTHR42282">
    <property type="entry name" value="PANTOATE KINASE-RELATED"/>
    <property type="match status" value="1"/>
</dbReference>
<evidence type="ECO:0000256" key="1">
    <source>
        <dbReference type="HAMAP-Rule" id="MF_02223"/>
    </source>
</evidence>
<sequence length="277" mass="27845">MTGEAAAFVPGHVTGFFSVHQAGTPAKTGSRGAGVTLTDGVTVRVAPADERTVTLNGTETAVPAVEHVLEALDVTASVAASTDLPVGAGFGVSGGMALGAALAANGAFGGDRSENELVRLAHEGEVTAGTGLGDVVAQARGGVPIRLDPGAPPHGQLDGVPATGRIEYVSLGELSTADVLAGSTARLSTAGVQALDALRERPTIEEFVRRSRRFAQRADLLTPEVEGIVTDVVEAGGEASMAMLGHTVFALGRGLSDAGYDATATRVHDAGASLTEE</sequence>
<dbReference type="EC" id="2.7.1.169" evidence="1"/>
<comment type="caution">
    <text evidence="3">The sequence shown here is derived from an EMBL/GenBank/DDBJ whole genome shotgun (WGS) entry which is preliminary data.</text>
</comment>
<proteinExistence type="inferred from homology"/>
<dbReference type="eggNOG" id="arCOG04263">
    <property type="taxonomic scope" value="Archaea"/>
</dbReference>
<keyword evidence="1" id="KW-0547">Nucleotide-binding</keyword>
<accession>U2YTH8</accession>
<dbReference type="UniPathway" id="UPA00241"/>
<gene>
    <name evidence="3" type="ORF">MBEHAL_0817</name>
</gene>
<dbReference type="AlphaFoldDB" id="U2YTH8"/>
<dbReference type="Proteomes" id="UP000016986">
    <property type="component" value="Unassembled WGS sequence"/>
</dbReference>
<feature type="domain" description="GHMP kinase N-terminal" evidence="2">
    <location>
        <begin position="62"/>
        <end position="142"/>
    </location>
</feature>
<evidence type="ECO:0000259" key="2">
    <source>
        <dbReference type="Pfam" id="PF00288"/>
    </source>
</evidence>
<dbReference type="RefSeq" id="WP_021779880.1">
    <property type="nucleotide sequence ID" value="NZ_BATA01000014.1"/>
</dbReference>
<dbReference type="InterPro" id="IPR012043">
    <property type="entry name" value="PoK"/>
</dbReference>
<dbReference type="OrthoDB" id="85822at2157"/>
<keyword evidence="1" id="KW-0067">ATP-binding</keyword>
<dbReference type="PANTHER" id="PTHR42282:SF1">
    <property type="entry name" value="PANTOATE KINASE"/>
    <property type="match status" value="1"/>
</dbReference>
<dbReference type="GO" id="GO:0015937">
    <property type="term" value="P:coenzyme A biosynthetic process"/>
    <property type="evidence" value="ECO:0007669"/>
    <property type="project" value="UniProtKB-UniRule"/>
</dbReference>
<protein>
    <recommendedName>
        <fullName evidence="1">Pantoate kinase</fullName>
        <shortName evidence="1">PoK</shortName>
        <ecNumber evidence="1">2.7.1.169</ecNumber>
    </recommendedName>
</protein>
<dbReference type="SUPFAM" id="SSF54211">
    <property type="entry name" value="Ribosomal protein S5 domain 2-like"/>
    <property type="match status" value="1"/>
</dbReference>
<dbReference type="InterPro" id="IPR014721">
    <property type="entry name" value="Ribsml_uS5_D2-typ_fold_subgr"/>
</dbReference>
<comment type="function">
    <text evidence="1">Phosphorylates (R)-pantoate to form (R)-4-phosphopantoate in the CoA biosynthesis pathway.</text>
</comment>
<dbReference type="Gene3D" id="3.30.230.10">
    <property type="match status" value="1"/>
</dbReference>
<comment type="catalytic activity">
    <reaction evidence="1">
        <text>(R)-pantoate + ATP = (R)-4-phosphopantoate + ADP + H(+)</text>
        <dbReference type="Rhea" id="RHEA:28246"/>
        <dbReference type="ChEBI" id="CHEBI:15378"/>
        <dbReference type="ChEBI" id="CHEBI:15980"/>
        <dbReference type="ChEBI" id="CHEBI:30616"/>
        <dbReference type="ChEBI" id="CHEBI:61294"/>
        <dbReference type="ChEBI" id="CHEBI:456216"/>
        <dbReference type="EC" id="2.7.1.169"/>
    </reaction>
</comment>
<dbReference type="Pfam" id="PF00288">
    <property type="entry name" value="GHMP_kinases_N"/>
    <property type="match status" value="1"/>
</dbReference>
<dbReference type="PIRSF" id="PIRSF016896">
    <property type="entry name" value="GHMP_arc_MJ0969"/>
    <property type="match status" value="1"/>
</dbReference>
<dbReference type="GO" id="GO:0005524">
    <property type="term" value="F:ATP binding"/>
    <property type="evidence" value="ECO:0007669"/>
    <property type="project" value="UniProtKB-KW"/>
</dbReference>
<evidence type="ECO:0000313" key="4">
    <source>
        <dbReference type="Proteomes" id="UP000016986"/>
    </source>
</evidence>
<evidence type="ECO:0000313" key="3">
    <source>
        <dbReference type="EMBL" id="GAD52057.1"/>
    </source>
</evidence>
<keyword evidence="1 3" id="KW-0418">Kinase</keyword>
<organism evidence="3 4">
    <name type="scientific">Halarchaeum acidiphilum MH1-52-1</name>
    <dbReference type="NCBI Taxonomy" id="1261545"/>
    <lineage>
        <taxon>Archaea</taxon>
        <taxon>Methanobacteriati</taxon>
        <taxon>Methanobacteriota</taxon>
        <taxon>Stenosarchaea group</taxon>
        <taxon>Halobacteria</taxon>
        <taxon>Halobacteriales</taxon>
        <taxon>Halobacteriaceae</taxon>
    </lineage>
</organism>
<keyword evidence="1" id="KW-0173">Coenzyme A biosynthesis</keyword>
<comment type="similarity">
    <text evidence="1">Belongs to the GHMP kinase family. PoK subfamily.</text>
</comment>
<name>U2YTH8_9EURY</name>
<keyword evidence="1" id="KW-0808">Transferase</keyword>
<keyword evidence="4" id="KW-1185">Reference proteome</keyword>
<reference evidence="3 4" key="1">
    <citation type="submission" date="2013-09" db="EMBL/GenBank/DDBJ databases">
        <title>Whole genome sequencing of Halarchaeum acidiphilum strain MH1-52-1.</title>
        <authorList>
            <person name="Shimane Y."/>
            <person name="Minegishi H."/>
            <person name="Nishi S."/>
            <person name="Echigo A."/>
            <person name="Shuto A."/>
            <person name="Konishi M."/>
            <person name="Ito T."/>
            <person name="Ohkuma M."/>
            <person name="Ohta Y."/>
            <person name="Nagano Y."/>
            <person name="Tsubouchi T."/>
            <person name="Mori K."/>
            <person name="Usui K."/>
            <person name="Kamekura M."/>
            <person name="Usami R."/>
            <person name="Takaki Y."/>
            <person name="Hatada Y."/>
        </authorList>
    </citation>
    <scope>NUCLEOTIDE SEQUENCE [LARGE SCALE GENOMIC DNA]</scope>
    <source>
        <strain evidence="3 4">JCM 16109</strain>
    </source>
</reference>
<dbReference type="GO" id="GO:0016301">
    <property type="term" value="F:kinase activity"/>
    <property type="evidence" value="ECO:0007669"/>
    <property type="project" value="UniProtKB-UniRule"/>
</dbReference>